<comment type="caution">
    <text evidence="4">The sequence shown here is derived from an EMBL/GenBank/DDBJ whole genome shotgun (WGS) entry which is preliminary data.</text>
</comment>
<dbReference type="InterPro" id="IPR048254">
    <property type="entry name" value="CDP_ALCOHOL_P_TRANSF_CS"/>
</dbReference>
<evidence type="ECO:0000313" key="5">
    <source>
        <dbReference type="EMBL" id="MBM2419082.1"/>
    </source>
</evidence>
<feature type="transmembrane region" description="Helical" evidence="3">
    <location>
        <begin position="217"/>
        <end position="239"/>
    </location>
</feature>
<dbReference type="InterPro" id="IPR000462">
    <property type="entry name" value="CDP-OH_P_trans"/>
</dbReference>
<keyword evidence="3" id="KW-0472">Membrane</keyword>
<dbReference type="Proteomes" id="UP000755667">
    <property type="component" value="Unassembled WGS sequence"/>
</dbReference>
<feature type="transmembrane region" description="Helical" evidence="3">
    <location>
        <begin position="194"/>
        <end position="211"/>
    </location>
</feature>
<sequence>MQPYSFASYHAPLISLTRGAGGQFVLAALCLGLLLCVLTGVLVGPVFAAVALTAMSFGASLAAALMRRGYPHRDLGLCNLVTLLRLALTSTLVAALVVSISGWIVLGIALFALALDGIDGWLARLGGHVSDFGARFDMEVDAALGLVLALLAWSSGAVGAVVLLLGLPRYIFVAASAIWPWMANPLPERLGRKVVCVIQIMALVILQAPVVDDPLALAILMFASVALVWSFGRDVLWLWRARP</sequence>
<dbReference type="GO" id="GO:0016780">
    <property type="term" value="F:phosphotransferase activity, for other substituted phosphate groups"/>
    <property type="evidence" value="ECO:0007669"/>
    <property type="project" value="InterPro"/>
</dbReference>
<dbReference type="Gene3D" id="1.20.120.1760">
    <property type="match status" value="1"/>
</dbReference>
<organism evidence="4 6">
    <name type="scientific">Marivita cryptomonadis</name>
    <dbReference type="NCBI Taxonomy" id="505252"/>
    <lineage>
        <taxon>Bacteria</taxon>
        <taxon>Pseudomonadati</taxon>
        <taxon>Pseudomonadota</taxon>
        <taxon>Alphaproteobacteria</taxon>
        <taxon>Rhodobacterales</taxon>
        <taxon>Roseobacteraceae</taxon>
        <taxon>Marivita</taxon>
    </lineage>
</organism>
<reference evidence="4 7" key="1">
    <citation type="submission" date="2021-01" db="EMBL/GenBank/DDBJ databases">
        <title>Diatom-associated Roseobacters Show Island Model of Population Structure.</title>
        <authorList>
            <person name="Qu L."/>
            <person name="Feng X."/>
            <person name="Chen Y."/>
            <person name="Li L."/>
            <person name="Wang X."/>
            <person name="Hu Z."/>
            <person name="Wang H."/>
            <person name="Luo H."/>
        </authorList>
    </citation>
    <scope>NUCLEOTIDE SEQUENCE</scope>
    <source>
        <strain evidence="5 7">CC28-63</strain>
        <strain evidence="4">CC28-69</strain>
    </source>
</reference>
<keyword evidence="1 2" id="KW-0808">Transferase</keyword>
<gene>
    <name evidence="4" type="ORF">JQX41_18995</name>
    <name evidence="5" type="ORF">JQX48_19015</name>
</gene>
<evidence type="ECO:0000313" key="6">
    <source>
        <dbReference type="Proteomes" id="UP000755667"/>
    </source>
</evidence>
<dbReference type="PROSITE" id="PS00379">
    <property type="entry name" value="CDP_ALCOHOL_P_TRANSF"/>
    <property type="match status" value="1"/>
</dbReference>
<feature type="transmembrane region" description="Helical" evidence="3">
    <location>
        <begin position="20"/>
        <end position="40"/>
    </location>
</feature>
<dbReference type="Pfam" id="PF01066">
    <property type="entry name" value="CDP-OH_P_transf"/>
    <property type="match status" value="1"/>
</dbReference>
<feature type="transmembrane region" description="Helical" evidence="3">
    <location>
        <begin position="46"/>
        <end position="65"/>
    </location>
</feature>
<comment type="similarity">
    <text evidence="2">Belongs to the CDP-alcohol phosphatidyltransferase class-I family.</text>
</comment>
<accession>A0A9Q2NV66</accession>
<name>A0A9Q2NV66_9RHOB</name>
<evidence type="ECO:0000256" key="3">
    <source>
        <dbReference type="SAM" id="Phobius"/>
    </source>
</evidence>
<evidence type="ECO:0000256" key="2">
    <source>
        <dbReference type="RuleBase" id="RU003750"/>
    </source>
</evidence>
<evidence type="ECO:0000313" key="7">
    <source>
        <dbReference type="Proteomes" id="UP000809440"/>
    </source>
</evidence>
<dbReference type="Proteomes" id="UP000809440">
    <property type="component" value="Unassembled WGS sequence"/>
</dbReference>
<dbReference type="EMBL" id="JAFBXE010000015">
    <property type="protein sequence ID" value="MBM2414411.1"/>
    <property type="molecule type" value="Genomic_DNA"/>
</dbReference>
<keyword evidence="3" id="KW-1133">Transmembrane helix</keyword>
<protein>
    <submittedName>
        <fullName evidence="4">CDP-alcohol phosphatidyltransferase family protein</fullName>
    </submittedName>
</protein>
<dbReference type="EMBL" id="JAFBXF010000015">
    <property type="protein sequence ID" value="MBM2419082.1"/>
    <property type="molecule type" value="Genomic_DNA"/>
</dbReference>
<dbReference type="AlphaFoldDB" id="A0A9Q2NV66"/>
<feature type="transmembrane region" description="Helical" evidence="3">
    <location>
        <begin position="103"/>
        <end position="122"/>
    </location>
</feature>
<keyword evidence="7" id="KW-1185">Reference proteome</keyword>
<dbReference type="GO" id="GO:0008654">
    <property type="term" value="P:phospholipid biosynthetic process"/>
    <property type="evidence" value="ECO:0007669"/>
    <property type="project" value="InterPro"/>
</dbReference>
<evidence type="ECO:0000313" key="4">
    <source>
        <dbReference type="EMBL" id="MBM2414411.1"/>
    </source>
</evidence>
<dbReference type="RefSeq" id="WP_203276107.1">
    <property type="nucleotide sequence ID" value="NZ_JAFBWU010000015.1"/>
</dbReference>
<dbReference type="GO" id="GO:0016020">
    <property type="term" value="C:membrane"/>
    <property type="evidence" value="ECO:0007669"/>
    <property type="project" value="InterPro"/>
</dbReference>
<feature type="transmembrane region" description="Helical" evidence="3">
    <location>
        <begin position="143"/>
        <end position="164"/>
    </location>
</feature>
<dbReference type="InterPro" id="IPR043130">
    <property type="entry name" value="CDP-OH_PTrfase_TM_dom"/>
</dbReference>
<evidence type="ECO:0000256" key="1">
    <source>
        <dbReference type="ARBA" id="ARBA00022679"/>
    </source>
</evidence>
<keyword evidence="3" id="KW-0812">Transmembrane</keyword>
<proteinExistence type="inferred from homology"/>